<evidence type="ECO:0000256" key="7">
    <source>
        <dbReference type="ARBA" id="ARBA00024036"/>
    </source>
</evidence>
<dbReference type="Pfam" id="PF00227">
    <property type="entry name" value="Proteasome"/>
    <property type="match status" value="1"/>
</dbReference>
<evidence type="ECO:0000256" key="2">
    <source>
        <dbReference type="ARBA" id="ARBA00022741"/>
    </source>
</evidence>
<feature type="domain" description="MIP18 family-like" evidence="9">
    <location>
        <begin position="24"/>
        <end position="92"/>
    </location>
</feature>
<dbReference type="GO" id="GO:0016226">
    <property type="term" value="P:iron-sulfur cluster assembly"/>
    <property type="evidence" value="ECO:0007669"/>
    <property type="project" value="InterPro"/>
</dbReference>
<sequence length="708" mass="75319">MRAAVAPLRRLAARHHRCQSTVVEQARALLRGVEDPLLGRDVITTDCVSIDQRDNNLRVTLDVRTAAHPHAHKIAERCRDALEHLRGVEEITISLQANGFGRSIGRPAGLASVRSAVAVASCKGGVGKSTICTQTAFALASKGARVGVVDADVHGPSIPTQLNLEGATMEPSPAGGRLVLPVEHNGVRFASFGFKRPHSSTDEGVIAMRGPVAGAAARRLLNATDWGELDYLLVDLPPGIGDVTLAVAAEIAIDGAIVITTPSKLAQADVVKGLALHRELGIPTLAVVENFASVSCPECGTSHRPLGVGHAAELAALSASADEDLPGVFILPMDAALADANERGLVGEAPPHASIDALASSIIRKVYAYQHAMVNRQLDVLYDKNVQRVVLRRFTEQGAAETFLKPQDVVAARRTGDVPADLSPTRVALVGNKSVVFDWSDRVRDDVYAVDDLLALAERLSSPGPGRAVEYAVEAINNAGTAVGLLATDGVVMAGEKQKVTKLLEPPKSSEKIYKLDDHAATVVAGLTADANILINAARVAAGRYKYQYGEPMPVEQLVSKVCDHKQLYTQYGGQRPFGVKFLFAGYDSHHGYQLYLSDPSGNYSGWRATCMGQNANSGQGVLKAEYEETMDSDACVKLALKVLNKTMESLSAENIDLFALKRKDDGTMIHEVYANDVVAALLEEVKAEQEAADAEKERLASGGPAAK</sequence>
<dbReference type="Pfam" id="PF01883">
    <property type="entry name" value="FeS_assembly_P"/>
    <property type="match status" value="1"/>
</dbReference>
<dbReference type="Gene3D" id="3.30.300.130">
    <property type="entry name" value="Fe-S cluster assembly (FSCA)"/>
    <property type="match status" value="1"/>
</dbReference>
<dbReference type="SUPFAM" id="SSF56235">
    <property type="entry name" value="N-terminal nucleophile aminohydrolases (Ntn hydrolases)"/>
    <property type="match status" value="1"/>
</dbReference>
<keyword evidence="6" id="KW-0411">Iron-sulfur</keyword>
<dbReference type="GO" id="GO:0140663">
    <property type="term" value="F:ATP-dependent FeS chaperone activity"/>
    <property type="evidence" value="ECO:0007669"/>
    <property type="project" value="InterPro"/>
</dbReference>
<dbReference type="InterPro" id="IPR044304">
    <property type="entry name" value="NUBPL-like"/>
</dbReference>
<gene>
    <name evidence="10" type="ORF">PECAL_3P02430</name>
</gene>
<keyword evidence="4 8" id="KW-0647">Proteasome</keyword>
<evidence type="ECO:0000256" key="1">
    <source>
        <dbReference type="ARBA" id="ARBA00022723"/>
    </source>
</evidence>
<organism evidence="10 11">
    <name type="scientific">Pelagomonas calceolata</name>
    <dbReference type="NCBI Taxonomy" id="35677"/>
    <lineage>
        <taxon>Eukaryota</taxon>
        <taxon>Sar</taxon>
        <taxon>Stramenopiles</taxon>
        <taxon>Ochrophyta</taxon>
        <taxon>Pelagophyceae</taxon>
        <taxon>Pelagomonadales</taxon>
        <taxon>Pelagomonadaceae</taxon>
        <taxon>Pelagomonas</taxon>
    </lineage>
</organism>
<keyword evidence="3" id="KW-0067">ATP-binding</keyword>
<dbReference type="InterPro" id="IPR034904">
    <property type="entry name" value="FSCA_dom_sf"/>
</dbReference>
<dbReference type="AlphaFoldDB" id="A0A8J2SEM6"/>
<dbReference type="InterPro" id="IPR033756">
    <property type="entry name" value="YlxH/NBP35"/>
</dbReference>
<dbReference type="OrthoDB" id="431557at2759"/>
<evidence type="ECO:0000256" key="4">
    <source>
        <dbReference type="ARBA" id="ARBA00022942"/>
    </source>
</evidence>
<evidence type="ECO:0000256" key="3">
    <source>
        <dbReference type="ARBA" id="ARBA00022840"/>
    </source>
</evidence>
<evidence type="ECO:0000256" key="5">
    <source>
        <dbReference type="ARBA" id="ARBA00023004"/>
    </source>
</evidence>
<dbReference type="InterPro" id="IPR027417">
    <property type="entry name" value="P-loop_NTPase"/>
</dbReference>
<keyword evidence="1" id="KW-0479">Metal-binding</keyword>
<dbReference type="CDD" id="cd02037">
    <property type="entry name" value="Mrp_NBP35"/>
    <property type="match status" value="1"/>
</dbReference>
<comment type="caution">
    <text evidence="10">The sequence shown here is derived from an EMBL/GenBank/DDBJ whole genome shotgun (WGS) entry which is preliminary data.</text>
</comment>
<name>A0A8J2SEM6_9STRA</name>
<dbReference type="GO" id="GO:0046872">
    <property type="term" value="F:metal ion binding"/>
    <property type="evidence" value="ECO:0007669"/>
    <property type="project" value="UniProtKB-KW"/>
</dbReference>
<dbReference type="HAMAP" id="MF_02040">
    <property type="entry name" value="Mrp_NBP35"/>
    <property type="match status" value="1"/>
</dbReference>
<dbReference type="GO" id="GO:0005524">
    <property type="term" value="F:ATP binding"/>
    <property type="evidence" value="ECO:0007669"/>
    <property type="project" value="UniProtKB-KW"/>
</dbReference>
<dbReference type="InterPro" id="IPR001353">
    <property type="entry name" value="Proteasome_sua/b"/>
</dbReference>
<dbReference type="Pfam" id="PF10609">
    <property type="entry name" value="ParA"/>
    <property type="match status" value="1"/>
</dbReference>
<dbReference type="InterPro" id="IPR029055">
    <property type="entry name" value="Ntn_hydrolases_N"/>
</dbReference>
<evidence type="ECO:0000313" key="10">
    <source>
        <dbReference type="EMBL" id="CAH0370363.1"/>
    </source>
</evidence>
<dbReference type="InterPro" id="IPR002744">
    <property type="entry name" value="MIP18-like"/>
</dbReference>
<dbReference type="InterPro" id="IPR019591">
    <property type="entry name" value="Mrp/NBP35_ATP-bd"/>
</dbReference>
<dbReference type="GO" id="GO:0019773">
    <property type="term" value="C:proteasome core complex, alpha-subunit complex"/>
    <property type="evidence" value="ECO:0007669"/>
    <property type="project" value="UniProtKB-UniRule"/>
</dbReference>
<keyword evidence="11" id="KW-1185">Reference proteome</keyword>
<evidence type="ECO:0000256" key="8">
    <source>
        <dbReference type="PROSITE-ProRule" id="PRU00808"/>
    </source>
</evidence>
<protein>
    <recommendedName>
        <fullName evidence="9">MIP18 family-like domain-containing protein</fullName>
    </recommendedName>
</protein>
<dbReference type="Gene3D" id="3.40.50.300">
    <property type="entry name" value="P-loop containing nucleotide triphosphate hydrolases"/>
    <property type="match status" value="1"/>
</dbReference>
<dbReference type="PROSITE" id="PS51475">
    <property type="entry name" value="PROTEASOME_ALPHA_2"/>
    <property type="match status" value="1"/>
</dbReference>
<keyword evidence="5" id="KW-0408">Iron</keyword>
<dbReference type="PANTHER" id="PTHR42961">
    <property type="entry name" value="IRON-SULFUR PROTEIN NUBPL"/>
    <property type="match status" value="1"/>
</dbReference>
<dbReference type="SUPFAM" id="SSF117916">
    <property type="entry name" value="Fe-S cluster assembly (FSCA) domain-like"/>
    <property type="match status" value="1"/>
</dbReference>
<keyword evidence="2" id="KW-0547">Nucleotide-binding</keyword>
<dbReference type="GO" id="GO:0051539">
    <property type="term" value="F:4 iron, 4 sulfur cluster binding"/>
    <property type="evidence" value="ECO:0007669"/>
    <property type="project" value="TreeGrafter"/>
</dbReference>
<dbReference type="SUPFAM" id="SSF52540">
    <property type="entry name" value="P-loop containing nucleoside triphosphate hydrolases"/>
    <property type="match status" value="1"/>
</dbReference>
<dbReference type="PANTHER" id="PTHR42961:SF2">
    <property type="entry name" value="IRON-SULFUR PROTEIN NUBPL"/>
    <property type="match status" value="1"/>
</dbReference>
<evidence type="ECO:0000259" key="9">
    <source>
        <dbReference type="Pfam" id="PF01883"/>
    </source>
</evidence>
<evidence type="ECO:0000256" key="6">
    <source>
        <dbReference type="ARBA" id="ARBA00023014"/>
    </source>
</evidence>
<dbReference type="Gene3D" id="3.60.20.10">
    <property type="entry name" value="Glutamine Phosphoribosylpyrophosphate, subunit 1, domain 1"/>
    <property type="match status" value="1"/>
</dbReference>
<evidence type="ECO:0000313" key="11">
    <source>
        <dbReference type="Proteomes" id="UP000789595"/>
    </source>
</evidence>
<accession>A0A8J2SEM6</accession>
<proteinExistence type="inferred from homology"/>
<dbReference type="InterPro" id="IPR023332">
    <property type="entry name" value="Proteasome_alpha-type"/>
</dbReference>
<dbReference type="Proteomes" id="UP000789595">
    <property type="component" value="Unassembled WGS sequence"/>
</dbReference>
<dbReference type="EMBL" id="CAKKNE010000003">
    <property type="protein sequence ID" value="CAH0370363.1"/>
    <property type="molecule type" value="Genomic_DNA"/>
</dbReference>
<reference evidence="10" key="1">
    <citation type="submission" date="2021-11" db="EMBL/GenBank/DDBJ databases">
        <authorList>
            <consortium name="Genoscope - CEA"/>
            <person name="William W."/>
        </authorList>
    </citation>
    <scope>NUCLEOTIDE SEQUENCE</scope>
</reference>
<comment type="similarity">
    <text evidence="7">Belongs to the Mrp/NBP35 ATP-binding proteins family.</text>
</comment>
<dbReference type="GO" id="GO:0051603">
    <property type="term" value="P:proteolysis involved in protein catabolic process"/>
    <property type="evidence" value="ECO:0007669"/>
    <property type="project" value="InterPro"/>
</dbReference>
<comment type="similarity">
    <text evidence="8">Belongs to the peptidase T1A family.</text>
</comment>